<dbReference type="PANTHER" id="PTHR47572:SF4">
    <property type="entry name" value="LACTONASE DRP35"/>
    <property type="match status" value="1"/>
</dbReference>
<dbReference type="Proteomes" id="UP000182124">
    <property type="component" value="Unassembled WGS sequence"/>
</dbReference>
<dbReference type="SUPFAM" id="SSF63825">
    <property type="entry name" value="YWTD domain"/>
    <property type="match status" value="1"/>
</dbReference>
<protein>
    <recommendedName>
        <fullName evidence="3">SMP-30/Gluconolaconase/LRE-like region-containing protein</fullName>
    </recommendedName>
</protein>
<dbReference type="Gene3D" id="2.120.10.30">
    <property type="entry name" value="TolB, C-terminal domain"/>
    <property type="match status" value="1"/>
</dbReference>
<gene>
    <name evidence="1" type="ORF">SAMN02927925_01079</name>
</gene>
<evidence type="ECO:0000313" key="2">
    <source>
        <dbReference type="Proteomes" id="UP000182124"/>
    </source>
</evidence>
<dbReference type="RefSeq" id="WP_023576658.1">
    <property type="nucleotide sequence ID" value="NZ_CBCSBQ010000007.1"/>
</dbReference>
<dbReference type="InterPro" id="IPR011042">
    <property type="entry name" value="6-blade_b-propeller_TolB-like"/>
</dbReference>
<dbReference type="InterPro" id="IPR011990">
    <property type="entry name" value="TPR-like_helical_dom_sf"/>
</dbReference>
<reference evidence="1 2" key="1">
    <citation type="submission" date="2016-10" db="EMBL/GenBank/DDBJ databases">
        <authorList>
            <person name="de Groot N.N."/>
        </authorList>
    </citation>
    <scope>NUCLEOTIDE SEQUENCE [LARGE SCALE GENOMIC DNA]</scope>
    <source>
        <strain evidence="1 2">CGMCC 1.3801</strain>
    </source>
</reference>
<dbReference type="EMBL" id="FMTY01000002">
    <property type="protein sequence ID" value="SCX06904.1"/>
    <property type="molecule type" value="Genomic_DNA"/>
</dbReference>
<organism evidence="1 2">
    <name type="scientific">Flavobacterium saliperosum</name>
    <dbReference type="NCBI Taxonomy" id="329186"/>
    <lineage>
        <taxon>Bacteria</taxon>
        <taxon>Pseudomonadati</taxon>
        <taxon>Bacteroidota</taxon>
        <taxon>Flavobacteriia</taxon>
        <taxon>Flavobacteriales</taxon>
        <taxon>Flavobacteriaceae</taxon>
        <taxon>Flavobacterium</taxon>
    </lineage>
</organism>
<dbReference type="SUPFAM" id="SSF48452">
    <property type="entry name" value="TPR-like"/>
    <property type="match status" value="1"/>
</dbReference>
<dbReference type="InterPro" id="IPR051262">
    <property type="entry name" value="SMP-30/CGR1_Lactonase"/>
</dbReference>
<accession>A0A1G4VHJ1</accession>
<name>A0A1G4VHJ1_9FLAO</name>
<dbReference type="eggNOG" id="COG3391">
    <property type="taxonomic scope" value="Bacteria"/>
</dbReference>
<dbReference type="STRING" id="329186.SAMN02927925_01079"/>
<dbReference type="PANTHER" id="PTHR47572">
    <property type="entry name" value="LIPOPROTEIN-RELATED"/>
    <property type="match status" value="1"/>
</dbReference>
<dbReference type="NCBIfam" id="NF047558">
    <property type="entry name" value="TPR_END_plus"/>
    <property type="match status" value="1"/>
</dbReference>
<proteinExistence type="predicted"/>
<sequence>MKKQRVLIVLTLLFSIVCFSQSQRELYIQSTEAYKAKEYARFLIITKQLDHLRPSHPTYTYNLAAAYALNNEKEKAISILEKLLLMNNTIDIEKEADFDSLKSTSEFEKVIRLKSELEKPIGNSEKVISLTEKNLHPEGLIYLPKTKTWLASSIRKKKIVAFDFTTGQCSDWFTESNFSVFAMKSDAKENYLWVATAAMPEMLGFSKEMEGKAEVLKIDIRTRKIVKRFPMEGNHVFGDLILDKSGNVYVSDSGEAKIYRISNDVMSVWLDLKSEAFNLQGITFNEKQSKLYIADYLKGIVVVDVNNTHNRNWLDFPKETTVKGIDGLVFHENSLFAIHNGVKPIRVIQYTLNQNQKEISSFKIIDHNRSEFDEPALATIINATLYFFSNSPWKGYDKQFHLDETKFENPMLFQYKIR</sequence>
<evidence type="ECO:0008006" key="3">
    <source>
        <dbReference type="Google" id="ProtNLM"/>
    </source>
</evidence>
<dbReference type="AlphaFoldDB" id="A0A1G4VHJ1"/>
<evidence type="ECO:0000313" key="1">
    <source>
        <dbReference type="EMBL" id="SCX06904.1"/>
    </source>
</evidence>